<dbReference type="InterPro" id="IPR024336">
    <property type="entry name" value="tRNA_splic_suSen54_N"/>
</dbReference>
<dbReference type="AlphaFoldDB" id="A0A9P6SZQ9"/>
<reference evidence="5" key="1">
    <citation type="journal article" date="2020" name="Fungal Divers.">
        <title>Resolving the Mortierellaceae phylogeny through synthesis of multi-gene phylogenetics and phylogenomics.</title>
        <authorList>
            <person name="Vandepol N."/>
            <person name="Liber J."/>
            <person name="Desiro A."/>
            <person name="Na H."/>
            <person name="Kennedy M."/>
            <person name="Barry K."/>
            <person name="Grigoriev I.V."/>
            <person name="Miller A.N."/>
            <person name="O'Donnell K."/>
            <person name="Stajich J.E."/>
            <person name="Bonito G."/>
        </authorList>
    </citation>
    <scope>NUCLEOTIDE SEQUENCE</scope>
    <source>
        <strain evidence="5">NRRL 2769</strain>
    </source>
</reference>
<sequence length="398" mass="44727">MDAADQDDNDQHPDFRLLLSNSKGQSSSQALPSRDAKSAQDPAAVLEEQYNAYFQILAEERHAAERTFSRAVYEPDLGLFRLTANRGTHFVSMGHTLHGQIYLYPEEALYLVDRGSLLVEHRGTDMTVQQMWNIYLSLPHQQKSQSKGDDQNPTEKDGSPLMDRYLTYAYLKRLGFVVIRPGTYCHESESRTQPPTTTQNQLLTRPLSYLTFLLSAIKNSMFGVWRRHINRIGLGLGNIVNIWARPSNRPLVSNRDHLRYDQILHTLQIIPTVRLAQSSRYSDTEVAPNSKSGIKETVVIDFDVYKPAGTFKKRQPGIPDYHVVVVRAADALPTVNQLKALMAGQFDPAQEATSPLGISVAPEKGKKKKTIDWPKILFAVVSGGQVSFMTIYNVKATP</sequence>
<dbReference type="EMBL" id="JAAAID010000758">
    <property type="protein sequence ID" value="KAG0014152.1"/>
    <property type="molecule type" value="Genomic_DNA"/>
</dbReference>
<dbReference type="Pfam" id="PF12928">
    <property type="entry name" value="tRNA_int_end_N2"/>
    <property type="match status" value="1"/>
</dbReference>
<feature type="domain" description="tRNA-splicing endonuclease subunit Sen54 N-terminal" evidence="4">
    <location>
        <begin position="54"/>
        <end position="119"/>
    </location>
</feature>
<gene>
    <name evidence="5" type="primary">SEN54</name>
    <name evidence="5" type="ORF">BGZ80_010615</name>
</gene>
<keyword evidence="5" id="KW-0255">Endonuclease</keyword>
<proteinExistence type="inferred from homology"/>
<evidence type="ECO:0000313" key="6">
    <source>
        <dbReference type="Proteomes" id="UP000703661"/>
    </source>
</evidence>
<name>A0A9P6SZQ9_9FUNG</name>
<comment type="caution">
    <text evidence="5">The sequence shown here is derived from an EMBL/GenBank/DDBJ whole genome shotgun (WGS) entry which is preliminary data.</text>
</comment>
<dbReference type="OrthoDB" id="408683at2759"/>
<feature type="compositionally biased region" description="Polar residues" evidence="3">
    <location>
        <begin position="19"/>
        <end position="31"/>
    </location>
</feature>
<accession>A0A9P6SZQ9</accession>
<keyword evidence="6" id="KW-1185">Reference proteome</keyword>
<evidence type="ECO:0000313" key="5">
    <source>
        <dbReference type="EMBL" id="KAG0014152.1"/>
    </source>
</evidence>
<dbReference type="GO" id="GO:0004519">
    <property type="term" value="F:endonuclease activity"/>
    <property type="evidence" value="ECO:0007669"/>
    <property type="project" value="UniProtKB-KW"/>
</dbReference>
<evidence type="ECO:0000259" key="4">
    <source>
        <dbReference type="Pfam" id="PF12928"/>
    </source>
</evidence>
<evidence type="ECO:0000256" key="2">
    <source>
        <dbReference type="ARBA" id="ARBA00022694"/>
    </source>
</evidence>
<keyword evidence="5" id="KW-0378">Hydrolase</keyword>
<dbReference type="PANTHER" id="PTHR21027">
    <property type="entry name" value="TRNA-SPLICING ENDONUCLEASE SUBUNIT SEN54"/>
    <property type="match status" value="1"/>
</dbReference>
<feature type="region of interest" description="Disordered" evidence="3">
    <location>
        <begin position="1"/>
        <end position="41"/>
    </location>
</feature>
<comment type="similarity">
    <text evidence="1">Belongs to the SEN54 family.</text>
</comment>
<dbReference type="InterPro" id="IPR024337">
    <property type="entry name" value="tRNA_splic_suSen54"/>
</dbReference>
<dbReference type="Proteomes" id="UP000703661">
    <property type="component" value="Unassembled WGS sequence"/>
</dbReference>
<evidence type="ECO:0000256" key="1">
    <source>
        <dbReference type="ARBA" id="ARBA00005736"/>
    </source>
</evidence>
<dbReference type="PANTHER" id="PTHR21027:SF1">
    <property type="entry name" value="TRNA-SPLICING ENDONUCLEASE SUBUNIT SEN54"/>
    <property type="match status" value="1"/>
</dbReference>
<dbReference type="GO" id="GO:0000379">
    <property type="term" value="P:tRNA-type intron splice site recognition and cleavage"/>
    <property type="evidence" value="ECO:0007669"/>
    <property type="project" value="TreeGrafter"/>
</dbReference>
<keyword evidence="2" id="KW-0819">tRNA processing</keyword>
<organism evidence="5 6">
    <name type="scientific">Entomortierella chlamydospora</name>
    <dbReference type="NCBI Taxonomy" id="101097"/>
    <lineage>
        <taxon>Eukaryota</taxon>
        <taxon>Fungi</taxon>
        <taxon>Fungi incertae sedis</taxon>
        <taxon>Mucoromycota</taxon>
        <taxon>Mortierellomycotina</taxon>
        <taxon>Mortierellomycetes</taxon>
        <taxon>Mortierellales</taxon>
        <taxon>Mortierellaceae</taxon>
        <taxon>Entomortierella</taxon>
    </lineage>
</organism>
<dbReference type="GO" id="GO:0000214">
    <property type="term" value="C:tRNA-intron endonuclease complex"/>
    <property type="evidence" value="ECO:0007669"/>
    <property type="project" value="TreeGrafter"/>
</dbReference>
<protein>
    <submittedName>
        <fullName evidence="5">tRNA-splicing endonuclease subunit sen54</fullName>
    </submittedName>
</protein>
<keyword evidence="5" id="KW-0540">Nuclease</keyword>
<evidence type="ECO:0000256" key="3">
    <source>
        <dbReference type="SAM" id="MobiDB-lite"/>
    </source>
</evidence>